<keyword evidence="1" id="KW-0472">Membrane</keyword>
<evidence type="ECO:0000256" key="1">
    <source>
        <dbReference type="SAM" id="Phobius"/>
    </source>
</evidence>
<feature type="transmembrane region" description="Helical" evidence="1">
    <location>
        <begin position="157"/>
        <end position="177"/>
    </location>
</feature>
<evidence type="ECO:0000313" key="2">
    <source>
        <dbReference type="EMBL" id="AYV56339.1"/>
    </source>
</evidence>
<reference evidence="2 3" key="1">
    <citation type="submission" date="2018-11" db="EMBL/GenBank/DDBJ databases">
        <title>Complete genome sequence of Leptospira kmetyi isolate LS 001/16 from soil sample associated with a leptospirosis patient in Kelantan.</title>
        <authorList>
            <person name="Muhammad Yusoff F."/>
            <person name="Muhammad Yusoff S."/>
            <person name="Ahmad M.N."/>
            <person name="Yusof N.Y."/>
            <person name="Aziah I."/>
        </authorList>
    </citation>
    <scope>NUCLEOTIDE SEQUENCE [LARGE SCALE GENOMIC DNA]</scope>
    <source>
        <strain evidence="2 3">LS 001/16</strain>
    </source>
</reference>
<dbReference type="InterPro" id="IPR059217">
    <property type="entry name" value="LA3751_2-like"/>
</dbReference>
<sequence>MKYANATYDKILKLSSAPSFKIVSLLIAILISLFAAYYTKPDSSFAADSLMKILQTKGWIANDFRSQEIFYLGKRIDSEFAFFPIETYTTERGEKIGPFPIANTLITSPFVWANQPGLLIYLCALLFCAYLTLLYGMTKRILIPFAAAIATPLFHHFISFSDVSVAAVLVLLGVSILQNENNLFAGYHPAPMLLSGALFGLGCWYRPEVLILTACIVFSSILIKTFSKESSFIEDLKNVSSFSGGFVLIFATFVLYNFLNYDSFLGPRVASNRTIAVFDLAAKISSVKSLIFAGNGRLGLLGYSPWYLLIVLFGLWKWKVSSESARTWILTFVLNLILVGILTPNDSNIDWGSRYLTCSVFIPLLLLNEIKLKETQTKLYKNIILFGFGILIVYSASVNLKVIKLMRKISIQLSQIQSEIPWNSSKVFITQKIHVANTFGLNYLSQTILLIHNENDLDQILKSYPNETLVLIEEPFDKTLSEFVKTKFSNSFRIEDITKPGGLLHITEVKR</sequence>
<dbReference type="Proteomes" id="UP000276407">
    <property type="component" value="Chromosome 1"/>
</dbReference>
<feature type="transmembrane region" description="Helical" evidence="1">
    <location>
        <begin position="20"/>
        <end position="39"/>
    </location>
</feature>
<proteinExistence type="predicted"/>
<dbReference type="KEGG" id="lkm:EFP84_12985"/>
<feature type="transmembrane region" description="Helical" evidence="1">
    <location>
        <begin position="239"/>
        <end position="259"/>
    </location>
</feature>
<feature type="transmembrane region" description="Helical" evidence="1">
    <location>
        <begin position="328"/>
        <end position="345"/>
    </location>
</feature>
<gene>
    <name evidence="2" type="ORF">EFP84_12985</name>
</gene>
<feature type="transmembrane region" description="Helical" evidence="1">
    <location>
        <begin position="298"/>
        <end position="316"/>
    </location>
</feature>
<keyword evidence="1" id="KW-1133">Transmembrane helix</keyword>
<name>A0AAD0URV0_9LEPT</name>
<protein>
    <submittedName>
        <fullName evidence="2">Uncharacterized protein</fullName>
    </submittedName>
</protein>
<dbReference type="NCBIfam" id="NF047440">
    <property type="entry name" value="LA3751_2_3_fam"/>
    <property type="match status" value="1"/>
</dbReference>
<accession>A0AAD0URV0</accession>
<keyword evidence="1" id="KW-0812">Transmembrane</keyword>
<feature type="transmembrane region" description="Helical" evidence="1">
    <location>
        <begin position="118"/>
        <end position="136"/>
    </location>
</feature>
<evidence type="ECO:0000313" key="3">
    <source>
        <dbReference type="Proteomes" id="UP000276407"/>
    </source>
</evidence>
<organism evidence="2 3">
    <name type="scientific">Leptospira kmetyi</name>
    <dbReference type="NCBI Taxonomy" id="408139"/>
    <lineage>
        <taxon>Bacteria</taxon>
        <taxon>Pseudomonadati</taxon>
        <taxon>Spirochaetota</taxon>
        <taxon>Spirochaetia</taxon>
        <taxon>Leptospirales</taxon>
        <taxon>Leptospiraceae</taxon>
        <taxon>Leptospira</taxon>
    </lineage>
</organism>
<dbReference type="EMBL" id="CP033614">
    <property type="protein sequence ID" value="AYV56339.1"/>
    <property type="molecule type" value="Genomic_DNA"/>
</dbReference>
<dbReference type="AlphaFoldDB" id="A0AAD0URV0"/>
<feature type="transmembrane region" description="Helical" evidence="1">
    <location>
        <begin position="209"/>
        <end position="227"/>
    </location>
</feature>
<feature type="transmembrane region" description="Helical" evidence="1">
    <location>
        <begin position="379"/>
        <end position="397"/>
    </location>
</feature>
<dbReference type="RefSeq" id="WP_123179780.1">
    <property type="nucleotide sequence ID" value="NZ_CP033614.1"/>
</dbReference>